<protein>
    <submittedName>
        <fullName evidence="2">Transposase</fullName>
    </submittedName>
</protein>
<reference evidence="2 3" key="1">
    <citation type="submission" date="2020-11" db="EMBL/GenBank/DDBJ databases">
        <authorList>
            <person name="Kim M.K."/>
        </authorList>
    </citation>
    <scope>NUCLEOTIDE SEQUENCE [LARGE SCALE GENOMIC DNA]</scope>
    <source>
        <strain evidence="2 3">BT683</strain>
    </source>
</reference>
<dbReference type="PANTHER" id="PTHR46889:SF4">
    <property type="entry name" value="TRANSPOSASE INSO FOR INSERTION SEQUENCE ELEMENT IS911B-RELATED"/>
    <property type="match status" value="1"/>
</dbReference>
<comment type="caution">
    <text evidence="2">The sequence shown here is derived from an EMBL/GenBank/DDBJ whole genome shotgun (WGS) entry which is preliminary data.</text>
</comment>
<organism evidence="2 3">
    <name type="scientific">Hymenobacter jeongseonensis</name>
    <dbReference type="NCBI Taxonomy" id="2791027"/>
    <lineage>
        <taxon>Bacteria</taxon>
        <taxon>Pseudomonadati</taxon>
        <taxon>Bacteroidota</taxon>
        <taxon>Cytophagia</taxon>
        <taxon>Cytophagales</taxon>
        <taxon>Hymenobacteraceae</taxon>
        <taxon>Hymenobacter</taxon>
    </lineage>
</organism>
<name>A0ABS0IMJ1_9BACT</name>
<accession>A0ABS0IMJ1</accession>
<gene>
    <name evidence="2" type="ORF">I2I05_17810</name>
</gene>
<evidence type="ECO:0000313" key="2">
    <source>
        <dbReference type="EMBL" id="MBF9239254.1"/>
    </source>
</evidence>
<dbReference type="EMBL" id="JADQDQ010000010">
    <property type="protein sequence ID" value="MBF9239254.1"/>
    <property type="molecule type" value="Genomic_DNA"/>
</dbReference>
<dbReference type="PANTHER" id="PTHR46889">
    <property type="entry name" value="TRANSPOSASE INSF FOR INSERTION SEQUENCE IS3B-RELATED"/>
    <property type="match status" value="1"/>
</dbReference>
<dbReference type="Gene3D" id="3.30.420.10">
    <property type="entry name" value="Ribonuclease H-like superfamily/Ribonuclease H"/>
    <property type="match status" value="1"/>
</dbReference>
<keyword evidence="3" id="KW-1185">Reference proteome</keyword>
<dbReference type="InterPro" id="IPR050900">
    <property type="entry name" value="Transposase_IS3/IS150/IS904"/>
</dbReference>
<dbReference type="SUPFAM" id="SSF53098">
    <property type="entry name" value="Ribonuclease H-like"/>
    <property type="match status" value="1"/>
</dbReference>
<proteinExistence type="predicted"/>
<dbReference type="Proteomes" id="UP000597617">
    <property type="component" value="Unassembled WGS sequence"/>
</dbReference>
<evidence type="ECO:0000313" key="3">
    <source>
        <dbReference type="Proteomes" id="UP000597617"/>
    </source>
</evidence>
<sequence length="167" mass="19178">MGRRRHITCPARGDWLYLVGWLDSCSRKTVGRGVRDTVFKELVSKALCCILVVRRPSAGLRVHSDRGRQFTATRFKELLTKHGAPQSMSRRGNCSDAAESFWSRFKAELLGYYFPGLAQARLEISHDVACYNAKRRPWALGYHAPNNFKTHFQTTSQRCKDYLDHLN</sequence>
<dbReference type="InterPro" id="IPR012337">
    <property type="entry name" value="RNaseH-like_sf"/>
</dbReference>
<dbReference type="PROSITE" id="PS50994">
    <property type="entry name" value="INTEGRASE"/>
    <property type="match status" value="1"/>
</dbReference>
<dbReference type="Pfam" id="PF13333">
    <property type="entry name" value="rve_2"/>
    <property type="match status" value="1"/>
</dbReference>
<evidence type="ECO:0000259" key="1">
    <source>
        <dbReference type="PROSITE" id="PS50994"/>
    </source>
</evidence>
<dbReference type="Pfam" id="PF00665">
    <property type="entry name" value="rve"/>
    <property type="match status" value="1"/>
</dbReference>
<dbReference type="InterPro" id="IPR001584">
    <property type="entry name" value="Integrase_cat-core"/>
</dbReference>
<feature type="domain" description="Integrase catalytic" evidence="1">
    <location>
        <begin position="1"/>
        <end position="153"/>
    </location>
</feature>
<dbReference type="InterPro" id="IPR036397">
    <property type="entry name" value="RNaseH_sf"/>
</dbReference>